<organism evidence="2">
    <name type="scientific">bioreactor metagenome</name>
    <dbReference type="NCBI Taxonomy" id="1076179"/>
    <lineage>
        <taxon>unclassified sequences</taxon>
        <taxon>metagenomes</taxon>
        <taxon>ecological metagenomes</taxon>
    </lineage>
</organism>
<feature type="region of interest" description="Disordered" evidence="1">
    <location>
        <begin position="211"/>
        <end position="261"/>
    </location>
</feature>
<accession>A0A645E367</accession>
<proteinExistence type="predicted"/>
<name>A0A645E367_9ZZZZ</name>
<reference evidence="2" key="1">
    <citation type="submission" date="2019-08" db="EMBL/GenBank/DDBJ databases">
        <authorList>
            <person name="Kucharzyk K."/>
            <person name="Murdoch R.W."/>
            <person name="Higgins S."/>
            <person name="Loffler F."/>
        </authorList>
    </citation>
    <scope>NUCLEOTIDE SEQUENCE</scope>
</reference>
<feature type="region of interest" description="Disordered" evidence="1">
    <location>
        <begin position="288"/>
        <end position="308"/>
    </location>
</feature>
<sequence>MLEVENRHIPSRFQPPGAQQCVEVRERQVVAFKHQRRLRIDRGQEPGLEFTEKRLCGRLEQERFDFEPRTGFRAPRHRKRTLHRITVHSGKKQFPFPFRGDRFERRIQGAPFIDVDARMTPGQKTQRTFLFRRKDQQITHLLGVQVTHQFSGFIVRSEDLAVDQETVDSGVVDQVGQVLPAGGAGKRGHQDQSGFRRVDRLHRPLLDRRIIAPQRRRRRKDAEPPQCGSVLRRRRRRRVDKNPFPPAPFAAQQPLVRQQRNRLPDGHAADFKKFAQLRITRQFVPGPVDAAPNPLPQNPGDVPVFDGI</sequence>
<protein>
    <submittedName>
        <fullName evidence="2">Uncharacterized protein</fullName>
    </submittedName>
</protein>
<gene>
    <name evidence="2" type="ORF">SDC9_143368</name>
</gene>
<comment type="caution">
    <text evidence="2">The sequence shown here is derived from an EMBL/GenBank/DDBJ whole genome shotgun (WGS) entry which is preliminary data.</text>
</comment>
<dbReference type="AlphaFoldDB" id="A0A645E367"/>
<evidence type="ECO:0000313" key="2">
    <source>
        <dbReference type="EMBL" id="MPM96210.1"/>
    </source>
</evidence>
<evidence type="ECO:0000256" key="1">
    <source>
        <dbReference type="SAM" id="MobiDB-lite"/>
    </source>
</evidence>
<dbReference type="EMBL" id="VSSQ01042601">
    <property type="protein sequence ID" value="MPM96210.1"/>
    <property type="molecule type" value="Genomic_DNA"/>
</dbReference>